<sequence length="54" mass="6258">MFGRLTFPQMLLACVLGVAGGIYIYQPIFEQYSRDQKMLKEKSQIVQESEEKKS</sequence>
<keyword evidence="1" id="KW-0472">Membrane</keyword>
<dbReference type="RefSeq" id="XP_027696687.1">
    <property type="nucleotide sequence ID" value="XM_027840886.1"/>
</dbReference>
<keyword evidence="3" id="KW-1185">Reference proteome</keyword>
<dbReference type="GeneID" id="114027048"/>
<dbReference type="Proteomes" id="UP000314987">
    <property type="component" value="Unassembled WGS sequence"/>
</dbReference>
<dbReference type="GeneTree" id="ENSGT00760000120436"/>
<organism evidence="2 3">
    <name type="scientific">Vombatus ursinus</name>
    <name type="common">Common wombat</name>
    <dbReference type="NCBI Taxonomy" id="29139"/>
    <lineage>
        <taxon>Eukaryota</taxon>
        <taxon>Metazoa</taxon>
        <taxon>Chordata</taxon>
        <taxon>Craniata</taxon>
        <taxon>Vertebrata</taxon>
        <taxon>Euteleostomi</taxon>
        <taxon>Mammalia</taxon>
        <taxon>Metatheria</taxon>
        <taxon>Diprotodontia</taxon>
        <taxon>Vombatidae</taxon>
        <taxon>Vombatus</taxon>
    </lineage>
</organism>
<dbReference type="CTD" id="101928527"/>
<name>A0A4X2K463_VOMUR</name>
<evidence type="ECO:0000313" key="3">
    <source>
        <dbReference type="Proteomes" id="UP000314987"/>
    </source>
</evidence>
<dbReference type="Pfam" id="PF23670">
    <property type="entry name" value="PIGBOS1"/>
    <property type="match status" value="1"/>
</dbReference>
<keyword evidence="1" id="KW-0812">Transmembrane</keyword>
<dbReference type="InterPro" id="IPR057394">
    <property type="entry name" value="PIGBOS1"/>
</dbReference>
<keyword evidence="1" id="KW-1133">Transmembrane helix</keyword>
<evidence type="ECO:0000256" key="1">
    <source>
        <dbReference type="SAM" id="Phobius"/>
    </source>
</evidence>
<dbReference type="OMA" id="GMYIYQP"/>
<reference evidence="3" key="1">
    <citation type="submission" date="2018-12" db="EMBL/GenBank/DDBJ databases">
        <authorList>
            <person name="Yazar S."/>
        </authorList>
    </citation>
    <scope>NUCLEOTIDE SEQUENCE [LARGE SCALE GENOMIC DNA]</scope>
</reference>
<dbReference type="GO" id="GO:1900101">
    <property type="term" value="P:regulation of endoplasmic reticulum unfolded protein response"/>
    <property type="evidence" value="ECO:0007669"/>
    <property type="project" value="Ensembl"/>
</dbReference>
<dbReference type="GO" id="GO:0005741">
    <property type="term" value="C:mitochondrial outer membrane"/>
    <property type="evidence" value="ECO:0007669"/>
    <property type="project" value="Ensembl"/>
</dbReference>
<dbReference type="OrthoDB" id="9899861at2759"/>
<feature type="transmembrane region" description="Helical" evidence="1">
    <location>
        <begin position="6"/>
        <end position="25"/>
    </location>
</feature>
<protein>
    <submittedName>
        <fullName evidence="2">PIGB opposite strand 1</fullName>
    </submittedName>
</protein>
<accession>A0A4X2K463</accession>
<reference evidence="2" key="3">
    <citation type="submission" date="2025-09" db="UniProtKB">
        <authorList>
            <consortium name="Ensembl"/>
        </authorList>
    </citation>
    <scope>IDENTIFICATION</scope>
</reference>
<reference evidence="2" key="2">
    <citation type="submission" date="2025-08" db="UniProtKB">
        <authorList>
            <consortium name="Ensembl"/>
        </authorList>
    </citation>
    <scope>IDENTIFICATION</scope>
</reference>
<gene>
    <name evidence="2" type="primary">PIGBOS1</name>
</gene>
<dbReference type="AlphaFoldDB" id="A0A4X2K463"/>
<evidence type="ECO:0000313" key="2">
    <source>
        <dbReference type="Ensembl" id="ENSVURP00010006774.1"/>
    </source>
</evidence>
<dbReference type="Ensembl" id="ENSVURT00010007646.1">
    <property type="protein sequence ID" value="ENSVURP00010006774.1"/>
    <property type="gene ID" value="ENSVURG00010005259.1"/>
</dbReference>
<proteinExistence type="predicted"/>